<dbReference type="AlphaFoldDB" id="A0A7C4BCM3"/>
<protein>
    <submittedName>
        <fullName evidence="4">Rubrerythrin family protein</fullName>
    </submittedName>
</protein>
<dbReference type="InterPro" id="IPR009078">
    <property type="entry name" value="Ferritin-like_SF"/>
</dbReference>
<keyword evidence="2" id="KW-1284">Encapsulin nanocompartment</keyword>
<evidence type="ECO:0000313" key="4">
    <source>
        <dbReference type="EMBL" id="HGI86952.1"/>
    </source>
</evidence>
<gene>
    <name evidence="4" type="ORF">ENV14_00925</name>
</gene>
<dbReference type="GO" id="GO:0046872">
    <property type="term" value="F:metal ion binding"/>
    <property type="evidence" value="ECO:0007669"/>
    <property type="project" value="InterPro"/>
</dbReference>
<proteinExistence type="predicted"/>
<dbReference type="Pfam" id="PF02915">
    <property type="entry name" value="Rubrerythrin"/>
    <property type="match status" value="1"/>
</dbReference>
<evidence type="ECO:0000259" key="3">
    <source>
        <dbReference type="Pfam" id="PF02915"/>
    </source>
</evidence>
<dbReference type="Pfam" id="PF04454">
    <property type="entry name" value="Linocin_M18"/>
    <property type="match status" value="1"/>
</dbReference>
<feature type="domain" description="Rubrerythrin diiron-binding" evidence="3">
    <location>
        <begin position="21"/>
        <end position="81"/>
    </location>
</feature>
<reference evidence="4" key="1">
    <citation type="journal article" date="2020" name="mSystems">
        <title>Genome- and Community-Level Interaction Insights into Carbon Utilization and Element Cycling Functions of Hydrothermarchaeota in Hydrothermal Sediment.</title>
        <authorList>
            <person name="Zhou Z."/>
            <person name="Liu Y."/>
            <person name="Xu W."/>
            <person name="Pan J."/>
            <person name="Luo Z.H."/>
            <person name="Li M."/>
        </authorList>
    </citation>
    <scope>NUCLEOTIDE SEQUENCE [LARGE SCALE GENOMIC DNA]</scope>
    <source>
        <strain evidence="4">SpSt-732</strain>
    </source>
</reference>
<dbReference type="Gene3D" id="3.30.2400.30">
    <property type="match status" value="1"/>
</dbReference>
<dbReference type="PANTHER" id="PTHR37165">
    <property type="entry name" value="PEPTIDASE U56 FAMILY"/>
    <property type="match status" value="1"/>
</dbReference>
<dbReference type="Gene3D" id="3.30.2320.10">
    <property type="entry name" value="hypothetical protein PF0899 domain"/>
    <property type="match status" value="1"/>
</dbReference>
<evidence type="ECO:0000256" key="2">
    <source>
        <dbReference type="ARBA" id="ARBA00033787"/>
    </source>
</evidence>
<sequence>MSKHPLDLPPGRKLSKEEVAEALRLSIIAELDAINLYLQLARAIDDERYRRVFEDIAKEEKTHVGEFLALLKTLDAEQVEELAKGAREVKELTGLDARDPPTSQQPSAEDIWKSVAEAVTRVVDGARVFRRFAPVARVGRGVDAVAVEPVGGARYVIPLVELSVEFKVSQRAVDYAERFGQALELGDGYRAAVEFATLEDRLILEKLTGLAGAVRAEMSSWEAPGAAVDEVARALAKMVEGGAREPFILFVSPSRYTKLLAVHERTGVMELTRVKGLVKEVVPTPVLPDDTAVVLSANPHVLDIAVGVDTQVDYLGPENGYHKLRLWETVAVRPRLEKGVAILKQTG</sequence>
<dbReference type="InterPro" id="IPR007544">
    <property type="entry name" value="ENCAP"/>
</dbReference>
<accession>A0A7C4BCM3</accession>
<dbReference type="PANTHER" id="PTHR37165:SF1">
    <property type="entry name" value="TYPE 1 ENCAPSULIN SHELL PROTEIN"/>
    <property type="match status" value="1"/>
</dbReference>
<dbReference type="SUPFAM" id="SSF47240">
    <property type="entry name" value="Ferritin-like"/>
    <property type="match status" value="1"/>
</dbReference>
<evidence type="ECO:0000256" key="1">
    <source>
        <dbReference type="ARBA" id="ARBA00033738"/>
    </source>
</evidence>
<dbReference type="GO" id="GO:0140737">
    <property type="term" value="C:encapsulin nanocompartment"/>
    <property type="evidence" value="ECO:0007669"/>
    <property type="project" value="UniProtKB-SubCell"/>
</dbReference>
<organism evidence="4">
    <name type="scientific">Ignisphaera aggregans</name>
    <dbReference type="NCBI Taxonomy" id="334771"/>
    <lineage>
        <taxon>Archaea</taxon>
        <taxon>Thermoproteota</taxon>
        <taxon>Thermoprotei</taxon>
        <taxon>Desulfurococcales</taxon>
        <taxon>Desulfurococcaceae</taxon>
        <taxon>Ignisphaera</taxon>
    </lineage>
</organism>
<comment type="caution">
    <text evidence="4">The sequence shown here is derived from an EMBL/GenBank/DDBJ whole genome shotgun (WGS) entry which is preliminary data.</text>
</comment>
<comment type="subcellular location">
    <subcellularLocation>
        <location evidence="1">Encapsulin nanocompartment</location>
    </subcellularLocation>
</comment>
<dbReference type="NCBIfam" id="NF041155">
    <property type="entry name" value="encap_f1"/>
    <property type="match status" value="1"/>
</dbReference>
<dbReference type="Gene3D" id="6.10.140.1960">
    <property type="match status" value="1"/>
</dbReference>
<dbReference type="EMBL" id="DTFF01000010">
    <property type="protein sequence ID" value="HGI86952.1"/>
    <property type="molecule type" value="Genomic_DNA"/>
</dbReference>
<dbReference type="GO" id="GO:0016491">
    <property type="term" value="F:oxidoreductase activity"/>
    <property type="evidence" value="ECO:0007669"/>
    <property type="project" value="InterPro"/>
</dbReference>
<dbReference type="InterPro" id="IPR003251">
    <property type="entry name" value="Rr_diiron-bd_dom"/>
</dbReference>
<name>A0A7C4BCM3_9CREN</name>
<dbReference type="InterPro" id="IPR051429">
    <property type="entry name" value="Encapsulin_nc"/>
</dbReference>